<organism evidence="3 4">
    <name type="scientific">Streptomyces cirratus</name>
    <dbReference type="NCBI Taxonomy" id="68187"/>
    <lineage>
        <taxon>Bacteria</taxon>
        <taxon>Bacillati</taxon>
        <taxon>Actinomycetota</taxon>
        <taxon>Actinomycetes</taxon>
        <taxon>Kitasatosporales</taxon>
        <taxon>Streptomycetaceae</taxon>
        <taxon>Streptomyces</taxon>
    </lineage>
</organism>
<dbReference type="PANTHER" id="PTHR24321">
    <property type="entry name" value="DEHYDROGENASES, SHORT CHAIN"/>
    <property type="match status" value="1"/>
</dbReference>
<dbReference type="PRINTS" id="PR00081">
    <property type="entry name" value="GDHRDH"/>
</dbReference>
<dbReference type="PANTHER" id="PTHR24321:SF8">
    <property type="entry name" value="ESTRADIOL 17-BETA-DEHYDROGENASE 8-RELATED"/>
    <property type="match status" value="1"/>
</dbReference>
<sequence length="76" mass="7563">MELGADGIRVNAEAPGIIETDMHAAMGDPAPAARAAGTIPLGRPGLPQEVAGAIAWLPSPGSSYTTGAVLRVSVGR</sequence>
<reference evidence="4" key="1">
    <citation type="journal article" date="2019" name="Int. J. Syst. Evol. Microbiol.">
        <title>The Global Catalogue of Microorganisms (GCM) 10K type strain sequencing project: providing services to taxonomists for standard genome sequencing and annotation.</title>
        <authorList>
            <consortium name="The Broad Institute Genomics Platform"/>
            <consortium name="The Broad Institute Genome Sequencing Center for Infectious Disease"/>
            <person name="Wu L."/>
            <person name="Ma J."/>
        </authorList>
    </citation>
    <scope>NUCLEOTIDE SEQUENCE [LARGE SCALE GENOMIC DNA]</scope>
    <source>
        <strain evidence="4">JCM 4738</strain>
    </source>
</reference>
<evidence type="ECO:0000313" key="3">
    <source>
        <dbReference type="EMBL" id="GHB53228.1"/>
    </source>
</evidence>
<dbReference type="InterPro" id="IPR036291">
    <property type="entry name" value="NAD(P)-bd_dom_sf"/>
</dbReference>
<evidence type="ECO:0000256" key="2">
    <source>
        <dbReference type="ARBA" id="ARBA00023002"/>
    </source>
</evidence>
<evidence type="ECO:0000313" key="4">
    <source>
        <dbReference type="Proteomes" id="UP000642673"/>
    </source>
</evidence>
<keyword evidence="4" id="KW-1185">Reference proteome</keyword>
<comment type="caution">
    <text evidence="3">The sequence shown here is derived from an EMBL/GenBank/DDBJ whole genome shotgun (WGS) entry which is preliminary data.</text>
</comment>
<accession>A0ABQ3EYQ4</accession>
<protein>
    <submittedName>
        <fullName evidence="3">Uncharacterized protein</fullName>
    </submittedName>
</protein>
<dbReference type="EMBL" id="BMVP01000003">
    <property type="protein sequence ID" value="GHB53228.1"/>
    <property type="molecule type" value="Genomic_DNA"/>
</dbReference>
<dbReference type="SUPFAM" id="SSF51735">
    <property type="entry name" value="NAD(P)-binding Rossmann-fold domains"/>
    <property type="match status" value="1"/>
</dbReference>
<dbReference type="Proteomes" id="UP000642673">
    <property type="component" value="Unassembled WGS sequence"/>
</dbReference>
<proteinExistence type="inferred from homology"/>
<dbReference type="Gene3D" id="3.40.50.720">
    <property type="entry name" value="NAD(P)-binding Rossmann-like Domain"/>
    <property type="match status" value="1"/>
</dbReference>
<dbReference type="InterPro" id="IPR002347">
    <property type="entry name" value="SDR_fam"/>
</dbReference>
<gene>
    <name evidence="3" type="ORF">GCM10010347_24040</name>
</gene>
<evidence type="ECO:0000256" key="1">
    <source>
        <dbReference type="ARBA" id="ARBA00006484"/>
    </source>
</evidence>
<comment type="similarity">
    <text evidence="1">Belongs to the short-chain dehydrogenases/reductases (SDR) family.</text>
</comment>
<name>A0ABQ3EYQ4_9ACTN</name>
<dbReference type="Pfam" id="PF13561">
    <property type="entry name" value="adh_short_C2"/>
    <property type="match status" value="1"/>
</dbReference>
<keyword evidence="2" id="KW-0560">Oxidoreductase</keyword>